<reference evidence="2" key="2">
    <citation type="journal article" date="2018" name="BMC Genomics">
        <title>Whole genome sequencing and function prediction of 133 gut anaerobes isolated from chicken caecum in pure cultures.</title>
        <authorList>
            <person name="Medvecky M."/>
            <person name="Cejkova D."/>
            <person name="Polansky O."/>
            <person name="Karasova D."/>
            <person name="Kubasova T."/>
            <person name="Cizek A."/>
            <person name="Rychlik I."/>
        </authorList>
    </citation>
    <scope>NUCLEOTIDE SEQUENCE</scope>
    <source>
        <strain evidence="2">An178</strain>
    </source>
</reference>
<protein>
    <submittedName>
        <fullName evidence="2">Uncharacterized protein</fullName>
    </submittedName>
</protein>
<comment type="caution">
    <text evidence="2">The sequence shown here is derived from an EMBL/GenBank/DDBJ whole genome shotgun (WGS) entry which is preliminary data.</text>
</comment>
<evidence type="ECO:0000313" key="1">
    <source>
        <dbReference type="EMBL" id="MDC0828400.1"/>
    </source>
</evidence>
<name>A0A1Y4LZ09_9FIRM</name>
<proteinExistence type="predicted"/>
<reference evidence="1" key="3">
    <citation type="submission" date="2023-01" db="EMBL/GenBank/DDBJ databases">
        <title>Human gut microbiome strain richness.</title>
        <authorList>
            <person name="Chen-Liaw A."/>
        </authorList>
    </citation>
    <scope>NUCLEOTIDE SEQUENCE</scope>
    <source>
        <strain evidence="1">D55st1_G4_D55t1_190419</strain>
    </source>
</reference>
<dbReference type="AlphaFoldDB" id="A0A1Y4LZ09"/>
<dbReference type="RefSeq" id="WP_015536357.1">
    <property type="nucleotide sequence ID" value="NZ_CABKSV010000074.1"/>
</dbReference>
<organism evidence="2 3">
    <name type="scientific">Faecalitalea cylindroides</name>
    <dbReference type="NCBI Taxonomy" id="39483"/>
    <lineage>
        <taxon>Bacteria</taxon>
        <taxon>Bacillati</taxon>
        <taxon>Bacillota</taxon>
        <taxon>Erysipelotrichia</taxon>
        <taxon>Erysipelotrichales</taxon>
        <taxon>Erysipelotrichaceae</taxon>
        <taxon>Faecalitalea</taxon>
    </lineage>
</organism>
<dbReference type="EMBL" id="JAQNCK010000016">
    <property type="protein sequence ID" value="MDC0828400.1"/>
    <property type="molecule type" value="Genomic_DNA"/>
</dbReference>
<dbReference type="Proteomes" id="UP000195447">
    <property type="component" value="Unassembled WGS sequence"/>
</dbReference>
<dbReference type="EMBL" id="NFKM01000001">
    <property type="protein sequence ID" value="OUP61828.1"/>
    <property type="molecule type" value="Genomic_DNA"/>
</dbReference>
<evidence type="ECO:0000313" key="3">
    <source>
        <dbReference type="Proteomes" id="UP000195447"/>
    </source>
</evidence>
<dbReference type="SUPFAM" id="SSF52038">
    <property type="entry name" value="Barstar-related"/>
    <property type="match status" value="1"/>
</dbReference>
<gene>
    <name evidence="2" type="ORF">B5F14_00090</name>
    <name evidence="1" type="ORF">POG00_06700</name>
</gene>
<keyword evidence="3" id="KW-1185">Reference proteome</keyword>
<reference evidence="3" key="1">
    <citation type="submission" date="2017-04" db="EMBL/GenBank/DDBJ databases">
        <title>Function of individual gut microbiota members based on whole genome sequencing of pure cultures obtained from chicken caecum.</title>
        <authorList>
            <person name="Medvecky M."/>
            <person name="Cejkova D."/>
            <person name="Polansky O."/>
            <person name="Karasova D."/>
            <person name="Kubasova T."/>
            <person name="Cizek A."/>
            <person name="Rychlik I."/>
        </authorList>
    </citation>
    <scope>NUCLEOTIDE SEQUENCE [LARGE SCALE GENOMIC DNA]</scope>
    <source>
        <strain evidence="3">An178</strain>
    </source>
</reference>
<dbReference type="Proteomes" id="UP001220658">
    <property type="component" value="Unassembled WGS sequence"/>
</dbReference>
<accession>A0A1Y4LZ09</accession>
<dbReference type="InterPro" id="IPR035905">
    <property type="entry name" value="Barstar-like_sf"/>
</dbReference>
<evidence type="ECO:0000313" key="2">
    <source>
        <dbReference type="EMBL" id="OUP61828.1"/>
    </source>
</evidence>
<sequence>MKKYTIDLNSLASNADPIDYLCKLFGFRSSKNNSLKSLYRSLLNNSEDMYIEFQQYDLVSDSIMSIIKCFEDIQDKTSHLHLTRSLG</sequence>